<evidence type="ECO:0000256" key="6">
    <source>
        <dbReference type="SAM" id="Phobius"/>
    </source>
</evidence>
<dbReference type="GO" id="GO:0005886">
    <property type="term" value="C:plasma membrane"/>
    <property type="evidence" value="ECO:0007669"/>
    <property type="project" value="TreeGrafter"/>
</dbReference>
<proteinExistence type="inferred from homology"/>
<dbReference type="Pfam" id="PF02133">
    <property type="entry name" value="Transp_cyt_pur"/>
    <property type="match status" value="1"/>
</dbReference>
<evidence type="ECO:0000313" key="7">
    <source>
        <dbReference type="EMBL" id="SUA29331.1"/>
    </source>
</evidence>
<feature type="transmembrane region" description="Helical" evidence="6">
    <location>
        <begin position="179"/>
        <end position="201"/>
    </location>
</feature>
<dbReference type="EMBL" id="UGQQ01000002">
    <property type="protein sequence ID" value="SUA29331.1"/>
    <property type="molecule type" value="Genomic_DNA"/>
</dbReference>
<feature type="transmembrane region" description="Helical" evidence="6">
    <location>
        <begin position="340"/>
        <end position="360"/>
    </location>
</feature>
<keyword evidence="3 6" id="KW-0812">Transmembrane</keyword>
<sequence>MLYVLKRQGNPYTAPYTAMDTAHAERHSTLGEEYENEPVPVSARKSLFSVSAVWVGFPMIMTSAVFAGIVVYNLGFASGMAAILVGDLILMGYVGTLSYLAGRSGKNFALTAADTFGTKGFRIVSAFLSALVIGWFAFQTGMVGSTLNLSMGWSAPWITLLAGVLFVALTFVGIRAISWIGVVASVLFIPLGVVAVVLAAGNGGIGSALSYGGGAGASAFSFGVAVTMVFACFADSGTMTADFTRWARNGREGALAAFAAFPVAYLIAQLAGALVVALGGAAAPGTAGGDFLHVLVSAGGVLVPLAIVFVFVNLGSVCAHCLYNGAVGFGNITGKTMRQLTIVLGVVGTVAAVAGIWSYFATWLNILGVLVPPIGIVLILDQLVFARRRATAALAWKPFAAWAIGAGGALLTHFYAPQLSDAVVAMVVGGLAFTALAYLPVRAGQPVLVGETA</sequence>
<organism evidence="7 8">
    <name type="scientific">Mycolicibacterium senegalense</name>
    <dbReference type="NCBI Taxonomy" id="1796"/>
    <lineage>
        <taxon>Bacteria</taxon>
        <taxon>Bacillati</taxon>
        <taxon>Actinomycetota</taxon>
        <taxon>Actinomycetes</taxon>
        <taxon>Mycobacteriales</taxon>
        <taxon>Mycobacteriaceae</taxon>
        <taxon>Mycolicibacterium</taxon>
    </lineage>
</organism>
<dbReference type="PANTHER" id="PTHR30569:SF0">
    <property type="entry name" value="CYTOSINE PERMEASE"/>
    <property type="match status" value="1"/>
</dbReference>
<evidence type="ECO:0000256" key="4">
    <source>
        <dbReference type="ARBA" id="ARBA00022989"/>
    </source>
</evidence>
<evidence type="ECO:0000256" key="2">
    <source>
        <dbReference type="ARBA" id="ARBA00008974"/>
    </source>
</evidence>
<keyword evidence="4 6" id="KW-1133">Transmembrane helix</keyword>
<dbReference type="GO" id="GO:0015209">
    <property type="term" value="F:cytosine transmembrane transporter activity"/>
    <property type="evidence" value="ECO:0007669"/>
    <property type="project" value="InterPro"/>
</dbReference>
<feature type="transmembrane region" description="Helical" evidence="6">
    <location>
        <begin position="366"/>
        <end position="386"/>
    </location>
</feature>
<gene>
    <name evidence="7" type="primary">codB</name>
    <name evidence="7" type="ORF">NCTC4524_05325</name>
</gene>
<feature type="transmembrane region" description="Helical" evidence="6">
    <location>
        <begin position="213"/>
        <end position="234"/>
    </location>
</feature>
<feature type="transmembrane region" description="Helical" evidence="6">
    <location>
        <begin position="255"/>
        <end position="279"/>
    </location>
</feature>
<evidence type="ECO:0000313" key="8">
    <source>
        <dbReference type="Proteomes" id="UP000254945"/>
    </source>
</evidence>
<keyword evidence="5 6" id="KW-0472">Membrane</keyword>
<reference evidence="7 8" key="1">
    <citation type="submission" date="2018-06" db="EMBL/GenBank/DDBJ databases">
        <authorList>
            <consortium name="Pathogen Informatics"/>
            <person name="Doyle S."/>
        </authorList>
    </citation>
    <scope>NUCLEOTIDE SEQUENCE [LARGE SCALE GENOMIC DNA]</scope>
    <source>
        <strain evidence="7 8">NCTC4524</strain>
    </source>
</reference>
<comment type="subcellular location">
    <subcellularLocation>
        <location evidence="1">Membrane</location>
        <topology evidence="1">Multi-pass membrane protein</topology>
    </subcellularLocation>
</comment>
<feature type="transmembrane region" description="Helical" evidence="6">
    <location>
        <begin position="150"/>
        <end position="172"/>
    </location>
</feature>
<dbReference type="AlphaFoldDB" id="A0A378WAT5"/>
<evidence type="ECO:0000256" key="5">
    <source>
        <dbReference type="ARBA" id="ARBA00023136"/>
    </source>
</evidence>
<evidence type="ECO:0000256" key="1">
    <source>
        <dbReference type="ARBA" id="ARBA00004141"/>
    </source>
</evidence>
<feature type="transmembrane region" description="Helical" evidence="6">
    <location>
        <begin position="398"/>
        <end position="416"/>
    </location>
</feature>
<feature type="transmembrane region" description="Helical" evidence="6">
    <location>
        <begin position="80"/>
        <end position="100"/>
    </location>
</feature>
<feature type="transmembrane region" description="Helical" evidence="6">
    <location>
        <begin position="291"/>
        <end position="319"/>
    </location>
</feature>
<feature type="transmembrane region" description="Helical" evidence="6">
    <location>
        <begin position="120"/>
        <end position="138"/>
    </location>
</feature>
<dbReference type="Proteomes" id="UP000254945">
    <property type="component" value="Unassembled WGS sequence"/>
</dbReference>
<feature type="transmembrane region" description="Helical" evidence="6">
    <location>
        <begin position="422"/>
        <end position="441"/>
    </location>
</feature>
<feature type="transmembrane region" description="Helical" evidence="6">
    <location>
        <begin position="52"/>
        <end position="74"/>
    </location>
</feature>
<dbReference type="STRING" id="1796.ABW05_18250"/>
<name>A0A378WAT5_9MYCO</name>
<evidence type="ECO:0000256" key="3">
    <source>
        <dbReference type="ARBA" id="ARBA00022692"/>
    </source>
</evidence>
<dbReference type="InterPro" id="IPR030191">
    <property type="entry name" value="CodB"/>
</dbReference>
<dbReference type="PANTHER" id="PTHR30569">
    <property type="entry name" value="CYTOSINE TRANSPORTER CODB"/>
    <property type="match status" value="1"/>
</dbReference>
<protein>
    <submittedName>
        <fullName evidence="7">Permease for cytosine/purines uracil thiamine allantoin</fullName>
    </submittedName>
</protein>
<dbReference type="InterPro" id="IPR001248">
    <property type="entry name" value="Pur-cyt_permease"/>
</dbReference>
<dbReference type="Gene3D" id="1.10.4160.10">
    <property type="entry name" value="Hydantoin permease"/>
    <property type="match status" value="1"/>
</dbReference>
<comment type="similarity">
    <text evidence="2">Belongs to the purine-cytosine permease (2.A.39) family.</text>
</comment>
<accession>A0A378WAT5</accession>